<keyword evidence="4" id="KW-1185">Reference proteome</keyword>
<dbReference type="InterPro" id="IPR036278">
    <property type="entry name" value="Sialidase_sf"/>
</dbReference>
<name>A0A6N8KVN2_9SPHI</name>
<evidence type="ECO:0000313" key="4">
    <source>
        <dbReference type="Proteomes" id="UP000435036"/>
    </source>
</evidence>
<keyword evidence="1" id="KW-0732">Signal</keyword>
<reference evidence="3 4" key="1">
    <citation type="submission" date="2019-12" db="EMBL/GenBank/DDBJ databases">
        <authorList>
            <person name="Dong K."/>
        </authorList>
    </citation>
    <scope>NUCLEOTIDE SEQUENCE [LARGE SCALE GENOMIC DNA]</scope>
    <source>
        <strain evidence="3 4">JCM 31225</strain>
    </source>
</reference>
<feature type="domain" description="Sialidase" evidence="2">
    <location>
        <begin position="201"/>
        <end position="367"/>
    </location>
</feature>
<feature type="domain" description="Sialidase" evidence="2">
    <location>
        <begin position="51"/>
        <end position="150"/>
    </location>
</feature>
<comment type="caution">
    <text evidence="3">The sequence shown here is derived from an EMBL/GenBank/DDBJ whole genome shotgun (WGS) entry which is preliminary data.</text>
</comment>
<dbReference type="Proteomes" id="UP000435036">
    <property type="component" value="Unassembled WGS sequence"/>
</dbReference>
<dbReference type="EMBL" id="WSQA01000001">
    <property type="protein sequence ID" value="MVZ60769.1"/>
    <property type="molecule type" value="Genomic_DNA"/>
</dbReference>
<dbReference type="RefSeq" id="WP_160367396.1">
    <property type="nucleotide sequence ID" value="NZ_WSQA01000001.1"/>
</dbReference>
<dbReference type="AlphaFoldDB" id="A0A6N8KVN2"/>
<evidence type="ECO:0000256" key="1">
    <source>
        <dbReference type="SAM" id="SignalP"/>
    </source>
</evidence>
<dbReference type="InterPro" id="IPR011040">
    <property type="entry name" value="Sialidase"/>
</dbReference>
<dbReference type="Gene3D" id="2.120.10.10">
    <property type="match status" value="1"/>
</dbReference>
<evidence type="ECO:0000313" key="3">
    <source>
        <dbReference type="EMBL" id="MVZ60769.1"/>
    </source>
</evidence>
<proteinExistence type="predicted"/>
<feature type="chain" id="PRO_5026763139" evidence="1">
    <location>
        <begin position="20"/>
        <end position="391"/>
    </location>
</feature>
<feature type="signal peptide" evidence="1">
    <location>
        <begin position="1"/>
        <end position="19"/>
    </location>
</feature>
<dbReference type="PANTHER" id="PTHR43752:SF2">
    <property type="entry name" value="BNR_ASP-BOX REPEAT FAMILY PROTEIN"/>
    <property type="match status" value="1"/>
</dbReference>
<dbReference type="CDD" id="cd15482">
    <property type="entry name" value="Sialidase_non-viral"/>
    <property type="match status" value="1"/>
</dbReference>
<dbReference type="OrthoDB" id="41724at2"/>
<gene>
    <name evidence="3" type="ORF">GQF63_01910</name>
</gene>
<evidence type="ECO:0000259" key="2">
    <source>
        <dbReference type="Pfam" id="PF13088"/>
    </source>
</evidence>
<dbReference type="SUPFAM" id="SSF50939">
    <property type="entry name" value="Sialidases"/>
    <property type="match status" value="1"/>
</dbReference>
<dbReference type="Pfam" id="PF13088">
    <property type="entry name" value="BNR_2"/>
    <property type="match status" value="2"/>
</dbReference>
<accession>A0A6N8KVN2</accession>
<organism evidence="3 4">
    <name type="scientific">Sphingobacterium humi</name>
    <dbReference type="NCBI Taxonomy" id="1796905"/>
    <lineage>
        <taxon>Bacteria</taxon>
        <taxon>Pseudomonadati</taxon>
        <taxon>Bacteroidota</taxon>
        <taxon>Sphingobacteriia</taxon>
        <taxon>Sphingobacteriales</taxon>
        <taxon>Sphingobacteriaceae</taxon>
        <taxon>Sphingobacterium</taxon>
    </lineage>
</organism>
<dbReference type="PANTHER" id="PTHR43752">
    <property type="entry name" value="BNR/ASP-BOX REPEAT FAMILY PROTEIN"/>
    <property type="match status" value="1"/>
</dbReference>
<protein>
    <submittedName>
        <fullName evidence="3">Exo-alpha-sialidase</fullName>
    </submittedName>
</protein>
<sequence length="391" mass="44218">MKDLLLSLLCLCVVFVVHAQQNKFTVLNRAYIFPHQAQHVHGSSIVELPSGNLLATWFQGSGERGADDVKIMGAKYNMATQKWGSAYLLADTEGLPDCNPVFFMHQQKLYLVWIAVQANRWENSVLKFRRASDFEGNEVKWEWQDNILLKPGDDFVAAVKKRFKELPAQHHAWAEYAPRYDAQIMQATEDPTKRAFGWMTRIKPLILKSGRILLPIYSDGFNFSMIAFSDSHGESWKYSEPIVGRGNIQPALIENSKGEILAYMRDSGDDPALLQSSISKDKGLTWAVNKELPVKSTASVDVLKLGKNNWILLTNDMDEGRARLSLYQSKDEGANWNSIGIIVEDKNKVGRFSYPAMILAENGHIHITYSHHKEPNSKTIEHVIIDAKSIQ</sequence>